<gene>
    <name evidence="2" type="ORF">ACHAWU_000398</name>
</gene>
<dbReference type="AlphaFoldDB" id="A0ABD3M2C4"/>
<comment type="caution">
    <text evidence="2">The sequence shown here is derived from an EMBL/GenBank/DDBJ whole genome shotgun (WGS) entry which is preliminary data.</text>
</comment>
<sequence length="519" mass="55133">MSTVQSDSTAVVVGGDNVADPTIEFDPCSNDNPEFDKETQPCQGSVMDMEAIFDGAILTTTTVAPDLTTAEMEISTSSIELPSFYSCTAAASEEEFTTQNNNDNLDTLSLSFKYEIYTASAVEDYTTVLSALERQLTNGVASSLGIDGSDCPEGDGVAIEVSVRSSATGEGGRQLMRRTIQKGKVVGSDSRMLQDTNAESLVVGLSMDPADELDSETLTCTSSAALDVPATCYPVVGAMTAWISSTEQRRLQQQVSSDDQEAALYDIIQSYIEQNQESLLTDELLHVAYIGRSDTQLASKPLQVDAQASKKVGMSAGVIGVLVATVLLAFAAFGFAIAYRRRRRGDGSREARSSLDLERGAFPVLRLEEEEEDTQNALASQESKDDNRYNSLFGLTGARSDDSSVFEHVMISPSSCTTVGAANTAAGPAQFFPTSPMNSPMKDDAAAMVGGAPPSSPTYDMAPISPMNKITGSDMAPMSPMNKTADSDDSSVLEVIDDDDSRDEVAPMPALVSGDNMIV</sequence>
<keyword evidence="1" id="KW-1133">Transmembrane helix</keyword>
<feature type="transmembrane region" description="Helical" evidence="1">
    <location>
        <begin position="316"/>
        <end position="339"/>
    </location>
</feature>
<organism evidence="2 3">
    <name type="scientific">Discostella pseudostelligera</name>
    <dbReference type="NCBI Taxonomy" id="259834"/>
    <lineage>
        <taxon>Eukaryota</taxon>
        <taxon>Sar</taxon>
        <taxon>Stramenopiles</taxon>
        <taxon>Ochrophyta</taxon>
        <taxon>Bacillariophyta</taxon>
        <taxon>Coscinodiscophyceae</taxon>
        <taxon>Thalassiosirophycidae</taxon>
        <taxon>Stephanodiscales</taxon>
        <taxon>Stephanodiscaceae</taxon>
        <taxon>Discostella</taxon>
    </lineage>
</organism>
<keyword evidence="1" id="KW-0472">Membrane</keyword>
<dbReference type="EMBL" id="JALLBG020000254">
    <property type="protein sequence ID" value="KAL3757757.1"/>
    <property type="molecule type" value="Genomic_DNA"/>
</dbReference>
<proteinExistence type="predicted"/>
<protein>
    <submittedName>
        <fullName evidence="2">Uncharacterized protein</fullName>
    </submittedName>
</protein>
<evidence type="ECO:0000313" key="2">
    <source>
        <dbReference type="EMBL" id="KAL3757757.1"/>
    </source>
</evidence>
<keyword evidence="3" id="KW-1185">Reference proteome</keyword>
<accession>A0ABD3M2C4</accession>
<keyword evidence="1" id="KW-0812">Transmembrane</keyword>
<name>A0ABD3M2C4_9STRA</name>
<evidence type="ECO:0000256" key="1">
    <source>
        <dbReference type="SAM" id="Phobius"/>
    </source>
</evidence>
<reference evidence="2 3" key="1">
    <citation type="submission" date="2024-10" db="EMBL/GenBank/DDBJ databases">
        <title>Updated reference genomes for cyclostephanoid diatoms.</title>
        <authorList>
            <person name="Roberts W.R."/>
            <person name="Alverson A.J."/>
        </authorList>
    </citation>
    <scope>NUCLEOTIDE SEQUENCE [LARGE SCALE GENOMIC DNA]</scope>
    <source>
        <strain evidence="2 3">AJA232-27</strain>
    </source>
</reference>
<dbReference type="Proteomes" id="UP001530293">
    <property type="component" value="Unassembled WGS sequence"/>
</dbReference>
<evidence type="ECO:0000313" key="3">
    <source>
        <dbReference type="Proteomes" id="UP001530293"/>
    </source>
</evidence>